<dbReference type="InterPro" id="IPR005186">
    <property type="entry name" value="FlaG"/>
</dbReference>
<dbReference type="PANTHER" id="PTHR37166:SF1">
    <property type="entry name" value="PROTEIN FLAG"/>
    <property type="match status" value="1"/>
</dbReference>
<dbReference type="Pfam" id="PF03646">
    <property type="entry name" value="FlaG"/>
    <property type="match status" value="1"/>
</dbReference>
<dbReference type="Gene3D" id="3.30.160.170">
    <property type="entry name" value="FlaG-like"/>
    <property type="match status" value="1"/>
</dbReference>
<name>A0ABV1H3Z7_9FIRM</name>
<dbReference type="PANTHER" id="PTHR37166">
    <property type="entry name" value="PROTEIN FLAG"/>
    <property type="match status" value="1"/>
</dbReference>
<keyword evidence="1" id="KW-0966">Cell projection</keyword>
<keyword evidence="1" id="KW-0282">Flagellum</keyword>
<dbReference type="Proteomes" id="UP001546774">
    <property type="component" value="Unassembled WGS sequence"/>
</dbReference>
<keyword evidence="2" id="KW-1185">Reference proteome</keyword>
<proteinExistence type="predicted"/>
<evidence type="ECO:0000313" key="2">
    <source>
        <dbReference type="Proteomes" id="UP001546774"/>
    </source>
</evidence>
<evidence type="ECO:0000313" key="1">
    <source>
        <dbReference type="EMBL" id="MEQ2554429.1"/>
    </source>
</evidence>
<comment type="caution">
    <text evidence="1">The sequence shown here is derived from an EMBL/GenBank/DDBJ whole genome shotgun (WGS) entry which is preliminary data.</text>
</comment>
<protein>
    <submittedName>
        <fullName evidence="1">Flagellar protein FlaG</fullName>
    </submittedName>
</protein>
<sequence>MGLESINKASAAAQSVQTTAPVTANVQAAGSSAQTADYTAAQAVQLSFGQDSASPESQESKATLADVKDISKVLNSNTVAEFGVYEPMNRITIKIKDKETGEVLKEIPSEKMLKMFTKACELAGLLVDEKM</sequence>
<organism evidence="1 2">
    <name type="scientific">Lachnospira intestinalis</name>
    <dbReference type="NCBI Taxonomy" id="3133158"/>
    <lineage>
        <taxon>Bacteria</taxon>
        <taxon>Bacillati</taxon>
        <taxon>Bacillota</taxon>
        <taxon>Clostridia</taxon>
        <taxon>Lachnospirales</taxon>
        <taxon>Lachnospiraceae</taxon>
        <taxon>Lachnospira</taxon>
    </lineage>
</organism>
<dbReference type="InterPro" id="IPR035924">
    <property type="entry name" value="FlaG-like_sf"/>
</dbReference>
<gene>
    <name evidence="1" type="ORF">WMO37_05270</name>
</gene>
<dbReference type="EMBL" id="JBBMFS010000003">
    <property type="protein sequence ID" value="MEQ2554429.1"/>
    <property type="molecule type" value="Genomic_DNA"/>
</dbReference>
<accession>A0ABV1H3Z7</accession>
<reference evidence="1" key="1">
    <citation type="submission" date="2024-03" db="EMBL/GenBank/DDBJ databases">
        <title>Human intestinal bacterial collection.</title>
        <authorList>
            <person name="Pauvert C."/>
            <person name="Hitch T.C.A."/>
            <person name="Clavel T."/>
        </authorList>
    </citation>
    <scope>NUCLEOTIDE SEQUENCE [LARGE SCALE GENOMIC DNA]</scope>
    <source>
        <strain evidence="1">CLA-AA-H89B</strain>
    </source>
</reference>
<keyword evidence="1" id="KW-0969">Cilium</keyword>
<dbReference type="SUPFAM" id="SSF160214">
    <property type="entry name" value="FlaG-like"/>
    <property type="match status" value="1"/>
</dbReference>